<evidence type="ECO:0000256" key="6">
    <source>
        <dbReference type="ARBA" id="ARBA00023136"/>
    </source>
</evidence>
<keyword evidence="2 7" id="KW-0813">Transport</keyword>
<evidence type="ECO:0000313" key="9">
    <source>
        <dbReference type="EMBL" id="HGM59165.1"/>
    </source>
</evidence>
<feature type="transmembrane region" description="Helical" evidence="7">
    <location>
        <begin position="217"/>
        <end position="240"/>
    </location>
</feature>
<feature type="transmembrane region" description="Helical" evidence="7">
    <location>
        <begin position="155"/>
        <end position="178"/>
    </location>
</feature>
<dbReference type="AlphaFoldDB" id="A0A7C4H9W3"/>
<reference evidence="9" key="1">
    <citation type="journal article" date="2020" name="mSystems">
        <title>Genome- and Community-Level Interaction Insights into Carbon Utilization and Element Cycling Functions of Hydrothermarchaeota in Hydrothermal Sediment.</title>
        <authorList>
            <person name="Zhou Z."/>
            <person name="Liu Y."/>
            <person name="Xu W."/>
            <person name="Pan J."/>
            <person name="Luo Z.H."/>
            <person name="Li M."/>
        </authorList>
    </citation>
    <scope>NUCLEOTIDE SEQUENCE [LARGE SCALE GENOMIC DNA]</scope>
    <source>
        <strain evidence="9">SpSt-642</strain>
    </source>
</reference>
<dbReference type="GO" id="GO:0055085">
    <property type="term" value="P:transmembrane transport"/>
    <property type="evidence" value="ECO:0007669"/>
    <property type="project" value="InterPro"/>
</dbReference>
<feature type="domain" description="ABC transmembrane type-1" evidence="8">
    <location>
        <begin position="56"/>
        <end position="279"/>
    </location>
</feature>
<protein>
    <submittedName>
        <fullName evidence="9">ABC transporter permease</fullName>
    </submittedName>
</protein>
<dbReference type="GO" id="GO:0005886">
    <property type="term" value="C:plasma membrane"/>
    <property type="evidence" value="ECO:0007669"/>
    <property type="project" value="UniProtKB-SubCell"/>
</dbReference>
<sequence length="297" mass="33723">MYKRYGLDVPLHQRILLNTINLITYNINFTLLSGVRYPVGDEKGGENSVDVAFNAMIRTAMLFSISTLILLFFNILLGLQAAKRAGSIFDRFLAIIALITNSLPMWWVAMIMIMVFAINLKIFPVRCIGLLYELRQLQRLNLPFHEYFFRYIGIWLYYMALPIITIIIIGFGGGAYVVRSIVLVTSREDFVFVARAKGLPERRVLYRHILRAASPPIVAMIVFSIVGIFLGGAIISERVFMWPGMGTVYWTAISNGDAGVLLTLSWISVVIYLAIYFILDFVFMLLDPRIRIGKGVE</sequence>
<keyword evidence="5 7" id="KW-1133">Transmembrane helix</keyword>
<comment type="subcellular location">
    <subcellularLocation>
        <location evidence="1 7">Cell membrane</location>
        <topology evidence="1 7">Multi-pass membrane protein</topology>
    </subcellularLocation>
</comment>
<dbReference type="Pfam" id="PF00528">
    <property type="entry name" value="BPD_transp_1"/>
    <property type="match status" value="1"/>
</dbReference>
<keyword evidence="3" id="KW-1003">Cell membrane</keyword>
<evidence type="ECO:0000259" key="8">
    <source>
        <dbReference type="PROSITE" id="PS50928"/>
    </source>
</evidence>
<feature type="transmembrane region" description="Helical" evidence="7">
    <location>
        <begin position="55"/>
        <end position="79"/>
    </location>
</feature>
<dbReference type="InterPro" id="IPR035906">
    <property type="entry name" value="MetI-like_sf"/>
</dbReference>
<feature type="transmembrane region" description="Helical" evidence="7">
    <location>
        <begin position="91"/>
        <end position="118"/>
    </location>
</feature>
<dbReference type="EMBL" id="DTBJ01000054">
    <property type="protein sequence ID" value="HGM59165.1"/>
    <property type="molecule type" value="Genomic_DNA"/>
</dbReference>
<dbReference type="SUPFAM" id="SSF161098">
    <property type="entry name" value="MetI-like"/>
    <property type="match status" value="1"/>
</dbReference>
<keyword evidence="4 7" id="KW-0812">Transmembrane</keyword>
<dbReference type="PANTHER" id="PTHR30465">
    <property type="entry name" value="INNER MEMBRANE ABC TRANSPORTER"/>
    <property type="match status" value="1"/>
</dbReference>
<dbReference type="PROSITE" id="PS50928">
    <property type="entry name" value="ABC_TM1"/>
    <property type="match status" value="1"/>
</dbReference>
<gene>
    <name evidence="9" type="ORF">ENU14_06260</name>
</gene>
<dbReference type="Gene3D" id="1.10.3720.10">
    <property type="entry name" value="MetI-like"/>
    <property type="match status" value="1"/>
</dbReference>
<dbReference type="InterPro" id="IPR000515">
    <property type="entry name" value="MetI-like"/>
</dbReference>
<proteinExistence type="inferred from homology"/>
<organism evidence="9">
    <name type="scientific">Staphylothermus marinus</name>
    <dbReference type="NCBI Taxonomy" id="2280"/>
    <lineage>
        <taxon>Archaea</taxon>
        <taxon>Thermoproteota</taxon>
        <taxon>Thermoprotei</taxon>
        <taxon>Desulfurococcales</taxon>
        <taxon>Desulfurococcaceae</taxon>
        <taxon>Staphylothermus</taxon>
    </lineage>
</organism>
<evidence type="ECO:0000256" key="2">
    <source>
        <dbReference type="ARBA" id="ARBA00022448"/>
    </source>
</evidence>
<evidence type="ECO:0000256" key="1">
    <source>
        <dbReference type="ARBA" id="ARBA00004651"/>
    </source>
</evidence>
<comment type="caution">
    <text evidence="9">The sequence shown here is derived from an EMBL/GenBank/DDBJ whole genome shotgun (WGS) entry which is preliminary data.</text>
</comment>
<dbReference type="PANTHER" id="PTHR30465:SF45">
    <property type="entry name" value="BINDING-PROTEIN-DEPENDENT TRANSPORT SYSTEMS INNER MEMBRANE COMPONENT"/>
    <property type="match status" value="1"/>
</dbReference>
<feature type="transmembrane region" description="Helical" evidence="7">
    <location>
        <begin position="260"/>
        <end position="286"/>
    </location>
</feature>
<evidence type="ECO:0000256" key="3">
    <source>
        <dbReference type="ARBA" id="ARBA00022475"/>
    </source>
</evidence>
<keyword evidence="6 7" id="KW-0472">Membrane</keyword>
<evidence type="ECO:0000256" key="7">
    <source>
        <dbReference type="RuleBase" id="RU363032"/>
    </source>
</evidence>
<evidence type="ECO:0000256" key="5">
    <source>
        <dbReference type="ARBA" id="ARBA00022989"/>
    </source>
</evidence>
<accession>A0A7C4H9W3</accession>
<comment type="similarity">
    <text evidence="7">Belongs to the binding-protein-dependent transport system permease family.</text>
</comment>
<evidence type="ECO:0000256" key="4">
    <source>
        <dbReference type="ARBA" id="ARBA00022692"/>
    </source>
</evidence>
<name>A0A7C4H9W3_STAMA</name>